<sequence>MQQSSAAARNLFRVATRLANNWLAPPPSQHQTVFSNAWVRNFFEVYIFFSRPPFIRLYNRPIPRAYAAPLWLDYTSAARTEIFFLMLEA</sequence>
<protein>
    <submittedName>
        <fullName evidence="1">Uncharacterized protein</fullName>
    </submittedName>
</protein>
<accession>C4IYL8</accession>
<name>C4IYL8_MAIZE</name>
<evidence type="ECO:0000313" key="1">
    <source>
        <dbReference type="EMBL" id="ACR34018.1"/>
    </source>
</evidence>
<proteinExistence type="evidence at transcript level"/>
<dbReference type="AlphaFoldDB" id="C4IYL8"/>
<dbReference type="EMBL" id="BT083665">
    <property type="protein sequence ID" value="ACR34018.1"/>
    <property type="molecule type" value="mRNA"/>
</dbReference>
<organism evidence="1">
    <name type="scientific">Zea mays</name>
    <name type="common">Maize</name>
    <dbReference type="NCBI Taxonomy" id="4577"/>
    <lineage>
        <taxon>Eukaryota</taxon>
        <taxon>Viridiplantae</taxon>
        <taxon>Streptophyta</taxon>
        <taxon>Embryophyta</taxon>
        <taxon>Tracheophyta</taxon>
        <taxon>Spermatophyta</taxon>
        <taxon>Magnoliopsida</taxon>
        <taxon>Liliopsida</taxon>
        <taxon>Poales</taxon>
        <taxon>Poaceae</taxon>
        <taxon>PACMAD clade</taxon>
        <taxon>Panicoideae</taxon>
        <taxon>Andropogonodae</taxon>
        <taxon>Andropogoneae</taxon>
        <taxon>Tripsacinae</taxon>
        <taxon>Zea</taxon>
    </lineage>
</organism>
<reference evidence="1" key="1">
    <citation type="journal article" date="2009" name="PLoS Genet.">
        <title>Sequencing, mapping, and analysis of 27,455 maize full-length cDNAs.</title>
        <authorList>
            <person name="Soderlund C."/>
            <person name="Descour A."/>
            <person name="Kudrna D."/>
            <person name="Bomhoff M."/>
            <person name="Boyd L."/>
            <person name="Currie J."/>
            <person name="Angelova A."/>
            <person name="Collura K."/>
            <person name="Wissotski M."/>
            <person name="Ashley E."/>
            <person name="Morrow D."/>
            <person name="Fernandes J."/>
            <person name="Walbot V."/>
            <person name="Yu Y."/>
        </authorList>
    </citation>
    <scope>NUCLEOTIDE SEQUENCE</scope>
    <source>
        <strain evidence="1">B73</strain>
    </source>
</reference>